<reference evidence="15 16" key="1">
    <citation type="submission" date="2015-11" db="EMBL/GenBank/DDBJ databases">
        <title>Permanent draft genome of Psychrobacter piscatorii LQ58.</title>
        <authorList>
            <person name="Zhou M."/>
            <person name="Dong B."/>
            <person name="Liu Q."/>
        </authorList>
    </citation>
    <scope>NUCLEOTIDE SEQUENCE [LARGE SCALE GENOMIC DNA]</scope>
    <source>
        <strain evidence="15 16">LQ58</strain>
    </source>
</reference>
<dbReference type="Pfam" id="PF00474">
    <property type="entry name" value="SSF"/>
    <property type="match status" value="1"/>
</dbReference>
<dbReference type="Proteomes" id="UP000051202">
    <property type="component" value="Unassembled WGS sequence"/>
</dbReference>
<dbReference type="GO" id="GO:0006814">
    <property type="term" value="P:sodium ion transport"/>
    <property type="evidence" value="ECO:0007669"/>
    <property type="project" value="UniProtKB-KW"/>
</dbReference>
<keyword evidence="16" id="KW-1185">Reference proteome</keyword>
<dbReference type="GO" id="GO:0015293">
    <property type="term" value="F:symporter activity"/>
    <property type="evidence" value="ECO:0007669"/>
    <property type="project" value="UniProtKB-KW"/>
</dbReference>
<keyword evidence="8" id="KW-0915">Sodium</keyword>
<evidence type="ECO:0000256" key="5">
    <source>
        <dbReference type="ARBA" id="ARBA00022692"/>
    </source>
</evidence>
<evidence type="ECO:0000256" key="11">
    <source>
        <dbReference type="ARBA" id="ARBA00023201"/>
    </source>
</evidence>
<dbReference type="GO" id="GO:0005886">
    <property type="term" value="C:plasma membrane"/>
    <property type="evidence" value="ECO:0007669"/>
    <property type="project" value="UniProtKB-SubCell"/>
</dbReference>
<feature type="transmembrane region" description="Helical" evidence="14">
    <location>
        <begin position="75"/>
        <end position="96"/>
    </location>
</feature>
<feature type="transmembrane region" description="Helical" evidence="14">
    <location>
        <begin position="398"/>
        <end position="422"/>
    </location>
</feature>
<keyword evidence="6" id="KW-0769">Symport</keyword>
<evidence type="ECO:0000256" key="14">
    <source>
        <dbReference type="SAM" id="Phobius"/>
    </source>
</evidence>
<dbReference type="PROSITE" id="PS50283">
    <property type="entry name" value="NA_SOLUT_SYMP_3"/>
    <property type="match status" value="1"/>
</dbReference>
<dbReference type="RefSeq" id="WP_058024893.1">
    <property type="nucleotide sequence ID" value="NZ_LNDJ01000072.1"/>
</dbReference>
<accession>A0A0T6DQT7</accession>
<dbReference type="InterPro" id="IPR050277">
    <property type="entry name" value="Sodium:Solute_Symporter"/>
</dbReference>
<dbReference type="Gene3D" id="1.20.1730.10">
    <property type="entry name" value="Sodium/glucose cotransporter"/>
    <property type="match status" value="1"/>
</dbReference>
<keyword evidence="4" id="KW-1003">Cell membrane</keyword>
<organism evidence="15 16">
    <name type="scientific">Psychrobacter piscatorii</name>
    <dbReference type="NCBI Taxonomy" id="554343"/>
    <lineage>
        <taxon>Bacteria</taxon>
        <taxon>Pseudomonadati</taxon>
        <taxon>Pseudomonadota</taxon>
        <taxon>Gammaproteobacteria</taxon>
        <taxon>Moraxellales</taxon>
        <taxon>Moraxellaceae</taxon>
        <taxon>Psychrobacter</taxon>
    </lineage>
</organism>
<feature type="transmembrane region" description="Helical" evidence="14">
    <location>
        <begin position="312"/>
        <end position="335"/>
    </location>
</feature>
<gene>
    <name evidence="15" type="ORF">AS194_08975</name>
</gene>
<evidence type="ECO:0000313" key="16">
    <source>
        <dbReference type="Proteomes" id="UP000051202"/>
    </source>
</evidence>
<keyword evidence="11" id="KW-0739">Sodium transport</keyword>
<keyword evidence="5 14" id="KW-0812">Transmembrane</keyword>
<name>A0A0T6DQT7_9GAMM</name>
<feature type="transmembrane region" description="Helical" evidence="14">
    <location>
        <begin position="279"/>
        <end position="300"/>
    </location>
</feature>
<comment type="catalytic activity">
    <reaction evidence="12">
        <text>L-proline(in) + Na(+)(in) = L-proline(out) + Na(+)(out)</text>
        <dbReference type="Rhea" id="RHEA:28967"/>
        <dbReference type="ChEBI" id="CHEBI:29101"/>
        <dbReference type="ChEBI" id="CHEBI:60039"/>
    </reaction>
</comment>
<keyword evidence="10 14" id="KW-0472">Membrane</keyword>
<dbReference type="PANTHER" id="PTHR48086">
    <property type="entry name" value="SODIUM/PROLINE SYMPORTER-RELATED"/>
    <property type="match status" value="1"/>
</dbReference>
<feature type="transmembrane region" description="Helical" evidence="14">
    <location>
        <begin position="429"/>
        <end position="450"/>
    </location>
</feature>
<evidence type="ECO:0000256" key="13">
    <source>
        <dbReference type="RuleBase" id="RU362091"/>
    </source>
</evidence>
<evidence type="ECO:0000256" key="10">
    <source>
        <dbReference type="ARBA" id="ARBA00023136"/>
    </source>
</evidence>
<comment type="caution">
    <text evidence="15">The sequence shown here is derived from an EMBL/GenBank/DDBJ whole genome shotgun (WGS) entry which is preliminary data.</text>
</comment>
<evidence type="ECO:0000256" key="3">
    <source>
        <dbReference type="ARBA" id="ARBA00022448"/>
    </source>
</evidence>
<evidence type="ECO:0000256" key="1">
    <source>
        <dbReference type="ARBA" id="ARBA00004651"/>
    </source>
</evidence>
<evidence type="ECO:0000256" key="7">
    <source>
        <dbReference type="ARBA" id="ARBA00022989"/>
    </source>
</evidence>
<keyword evidence="3" id="KW-0813">Transport</keyword>
<feature type="transmembrane region" description="Helical" evidence="14">
    <location>
        <begin position="244"/>
        <end position="267"/>
    </location>
</feature>
<dbReference type="STRING" id="554343.AS194_08975"/>
<feature type="transmembrane region" description="Helical" evidence="14">
    <location>
        <begin position="192"/>
        <end position="210"/>
    </location>
</feature>
<proteinExistence type="inferred from homology"/>
<dbReference type="EMBL" id="LNDJ01000072">
    <property type="protein sequence ID" value="KRU22320.1"/>
    <property type="molecule type" value="Genomic_DNA"/>
</dbReference>
<keyword evidence="9" id="KW-0406">Ion transport</keyword>
<evidence type="ECO:0000256" key="9">
    <source>
        <dbReference type="ARBA" id="ARBA00023065"/>
    </source>
</evidence>
<evidence type="ECO:0000256" key="8">
    <source>
        <dbReference type="ARBA" id="ARBA00023053"/>
    </source>
</evidence>
<sequence>MFINWMILLAAIALLIVLASKASKVMSADEESGFLVAGRSLGPFVIAGTVVATGFSGWGFMGSPGAAYQYGTIELLGNFFFAPAMVVAVLFFAVYLRNRAMKMGSSTIPEFIVNLHCNDRNSISARTLRIITSLGMIIFLTVFLTAQIRALGMLGSSWLGISPLLASALLLVIITIYTMAGGLLAVAWTDTFMVIGMAAAAIYIVVQVFTDIPLADMMTQLNAIDPNLVNPESSNPYGNAKASVFLVFVYALIFSTALPYMSVRFLAMKSNISIAKTGFYTAILGCVLSLVPIVGLYVRIKNPGLINPDEAMPWYLANAIPSVVGSVITLFILFAMKSTANSILHTLSTAASHDLRLAIFDNKSRTEAELLKLNRLWVAIVAAIAFISTFFLPEAMLSYLGIFSSGTLMAALSGVLLVTIFYKGSTMAAIASIIVGAVCSSYLLTTGIVGWVEGPLIGSAASAITYVVVSVLVPNRVKAISEESVSA</sequence>
<evidence type="ECO:0000256" key="12">
    <source>
        <dbReference type="ARBA" id="ARBA00033708"/>
    </source>
</evidence>
<feature type="transmembrane region" description="Helical" evidence="14">
    <location>
        <begin position="456"/>
        <end position="473"/>
    </location>
</feature>
<evidence type="ECO:0000313" key="15">
    <source>
        <dbReference type="EMBL" id="KRU22320.1"/>
    </source>
</evidence>
<dbReference type="InterPro" id="IPR001734">
    <property type="entry name" value="Na/solute_symporter"/>
</dbReference>
<protein>
    <submittedName>
        <fullName evidence="15">Sodium:solute symporter</fullName>
    </submittedName>
</protein>
<comment type="subcellular location">
    <subcellularLocation>
        <location evidence="1">Cell membrane</location>
        <topology evidence="1">Multi-pass membrane protein</topology>
    </subcellularLocation>
</comment>
<dbReference type="CDD" id="cd10322">
    <property type="entry name" value="SLC5sbd"/>
    <property type="match status" value="1"/>
</dbReference>
<keyword evidence="7 14" id="KW-1133">Transmembrane helix</keyword>
<feature type="transmembrane region" description="Helical" evidence="14">
    <location>
        <begin position="373"/>
        <end position="392"/>
    </location>
</feature>
<dbReference type="PANTHER" id="PTHR48086:SF3">
    <property type="entry name" value="SODIUM_PROLINE SYMPORTER"/>
    <property type="match status" value="1"/>
</dbReference>
<dbReference type="AlphaFoldDB" id="A0A0T6DQT7"/>
<feature type="transmembrane region" description="Helical" evidence="14">
    <location>
        <begin position="158"/>
        <end position="180"/>
    </location>
</feature>
<feature type="transmembrane region" description="Helical" evidence="14">
    <location>
        <begin position="130"/>
        <end position="152"/>
    </location>
</feature>
<evidence type="ECO:0000256" key="2">
    <source>
        <dbReference type="ARBA" id="ARBA00006434"/>
    </source>
</evidence>
<evidence type="ECO:0000256" key="4">
    <source>
        <dbReference type="ARBA" id="ARBA00022475"/>
    </source>
</evidence>
<comment type="similarity">
    <text evidence="2 13">Belongs to the sodium:solute symporter (SSF) (TC 2.A.21) family.</text>
</comment>
<evidence type="ECO:0000256" key="6">
    <source>
        <dbReference type="ARBA" id="ARBA00022847"/>
    </source>
</evidence>
<dbReference type="InterPro" id="IPR038377">
    <property type="entry name" value="Na/Glc_symporter_sf"/>
</dbReference>